<dbReference type="InterPro" id="IPR036097">
    <property type="entry name" value="HisK_dim/P_sf"/>
</dbReference>
<evidence type="ECO:0000256" key="10">
    <source>
        <dbReference type="ARBA" id="ARBA00022840"/>
    </source>
</evidence>
<dbReference type="InterPro" id="IPR003594">
    <property type="entry name" value="HATPase_dom"/>
</dbReference>
<evidence type="ECO:0000256" key="8">
    <source>
        <dbReference type="ARBA" id="ARBA00022741"/>
    </source>
</evidence>
<dbReference type="FunFam" id="1.10.287.130:FF:000008">
    <property type="entry name" value="Two-component sensor histidine kinase"/>
    <property type="match status" value="1"/>
</dbReference>
<feature type="transmembrane region" description="Helical" evidence="14">
    <location>
        <begin position="6"/>
        <end position="28"/>
    </location>
</feature>
<dbReference type="GO" id="GO:0000155">
    <property type="term" value="F:phosphorelay sensor kinase activity"/>
    <property type="evidence" value="ECO:0007669"/>
    <property type="project" value="InterPro"/>
</dbReference>
<dbReference type="SMART" id="SM00304">
    <property type="entry name" value="HAMP"/>
    <property type="match status" value="1"/>
</dbReference>
<keyword evidence="9" id="KW-0418">Kinase</keyword>
<dbReference type="GeneID" id="58718334"/>
<dbReference type="SMART" id="SM00091">
    <property type="entry name" value="PAS"/>
    <property type="match status" value="1"/>
</dbReference>
<evidence type="ECO:0000313" key="19">
    <source>
        <dbReference type="Proteomes" id="UP000029844"/>
    </source>
</evidence>
<name>A0A099W1P9_9LIST</name>
<keyword evidence="13 14" id="KW-0472">Membrane</keyword>
<dbReference type="Gene3D" id="6.10.340.10">
    <property type="match status" value="1"/>
</dbReference>
<dbReference type="InterPro" id="IPR005467">
    <property type="entry name" value="His_kinase_dom"/>
</dbReference>
<dbReference type="InterPro" id="IPR029151">
    <property type="entry name" value="Sensor-like_sf"/>
</dbReference>
<proteinExistence type="predicted"/>
<dbReference type="SMART" id="SM00387">
    <property type="entry name" value="HATPase_c"/>
    <property type="match status" value="1"/>
</dbReference>
<dbReference type="InterPro" id="IPR050351">
    <property type="entry name" value="BphY/WalK/GraS-like"/>
</dbReference>
<evidence type="ECO:0000256" key="11">
    <source>
        <dbReference type="ARBA" id="ARBA00022989"/>
    </source>
</evidence>
<dbReference type="Gene3D" id="3.30.450.20">
    <property type="entry name" value="PAS domain"/>
    <property type="match status" value="2"/>
</dbReference>
<dbReference type="CDD" id="cd00082">
    <property type="entry name" value="HisKA"/>
    <property type="match status" value="1"/>
</dbReference>
<keyword evidence="19" id="KW-1185">Reference proteome</keyword>
<dbReference type="PROSITE" id="PS50109">
    <property type="entry name" value="HIS_KIN"/>
    <property type="match status" value="1"/>
</dbReference>
<dbReference type="AlphaFoldDB" id="A0A099W1P9"/>
<dbReference type="PANTHER" id="PTHR45453">
    <property type="entry name" value="PHOSPHATE REGULON SENSOR PROTEIN PHOR"/>
    <property type="match status" value="1"/>
</dbReference>
<evidence type="ECO:0000256" key="9">
    <source>
        <dbReference type="ARBA" id="ARBA00022777"/>
    </source>
</evidence>
<dbReference type="InterPro" id="IPR004358">
    <property type="entry name" value="Sig_transdc_His_kin-like_C"/>
</dbReference>
<dbReference type="Gene3D" id="1.10.287.130">
    <property type="match status" value="1"/>
</dbReference>
<comment type="subcellular location">
    <subcellularLocation>
        <location evidence="2">Cell membrane</location>
        <topology evidence="2">Multi-pass membrane protein</topology>
    </subcellularLocation>
</comment>
<dbReference type="GO" id="GO:0016036">
    <property type="term" value="P:cellular response to phosphate starvation"/>
    <property type="evidence" value="ECO:0007669"/>
    <property type="project" value="TreeGrafter"/>
</dbReference>
<feature type="transmembrane region" description="Helical" evidence="14">
    <location>
        <begin position="169"/>
        <end position="191"/>
    </location>
</feature>
<dbReference type="PANTHER" id="PTHR45453:SF1">
    <property type="entry name" value="PHOSPHATE REGULON SENSOR PROTEIN PHOR"/>
    <property type="match status" value="1"/>
</dbReference>
<dbReference type="Proteomes" id="UP000029844">
    <property type="component" value="Unassembled WGS sequence"/>
</dbReference>
<dbReference type="SUPFAM" id="SSF55785">
    <property type="entry name" value="PYP-like sensor domain (PAS domain)"/>
    <property type="match status" value="1"/>
</dbReference>
<dbReference type="SUPFAM" id="SSF55874">
    <property type="entry name" value="ATPase domain of HSP90 chaperone/DNA topoisomerase II/histidine kinase"/>
    <property type="match status" value="1"/>
</dbReference>
<dbReference type="GO" id="GO:0004721">
    <property type="term" value="F:phosphoprotein phosphatase activity"/>
    <property type="evidence" value="ECO:0007669"/>
    <property type="project" value="TreeGrafter"/>
</dbReference>
<dbReference type="eggNOG" id="COG5002">
    <property type="taxonomic scope" value="Bacteria"/>
</dbReference>
<evidence type="ECO:0000313" key="18">
    <source>
        <dbReference type="EMBL" id="KGL38922.1"/>
    </source>
</evidence>
<evidence type="ECO:0000256" key="13">
    <source>
        <dbReference type="ARBA" id="ARBA00023136"/>
    </source>
</evidence>
<keyword evidence="7 14" id="KW-0812">Transmembrane</keyword>
<dbReference type="Pfam" id="PF00512">
    <property type="entry name" value="HisKA"/>
    <property type="match status" value="1"/>
</dbReference>
<dbReference type="GO" id="GO:0005886">
    <property type="term" value="C:plasma membrane"/>
    <property type="evidence" value="ECO:0007669"/>
    <property type="project" value="UniProtKB-SubCell"/>
</dbReference>
<dbReference type="InterPro" id="IPR003660">
    <property type="entry name" value="HAMP_dom"/>
</dbReference>
<feature type="domain" description="PAC" evidence="16">
    <location>
        <begin position="318"/>
        <end position="368"/>
    </location>
</feature>
<evidence type="ECO:0000256" key="12">
    <source>
        <dbReference type="ARBA" id="ARBA00023012"/>
    </source>
</evidence>
<protein>
    <recommendedName>
        <fullName evidence="3">histidine kinase</fullName>
        <ecNumber evidence="3">2.7.13.3</ecNumber>
    </recommendedName>
</protein>
<dbReference type="STRING" id="1552123.EP57_13380"/>
<dbReference type="EMBL" id="JNFA01000028">
    <property type="protein sequence ID" value="KGL38922.1"/>
    <property type="molecule type" value="Genomic_DNA"/>
</dbReference>
<evidence type="ECO:0000256" key="5">
    <source>
        <dbReference type="ARBA" id="ARBA00022553"/>
    </source>
</evidence>
<dbReference type="InterPro" id="IPR003661">
    <property type="entry name" value="HisK_dim/P_dom"/>
</dbReference>
<keyword evidence="6" id="KW-0808">Transferase</keyword>
<dbReference type="InterPro" id="IPR036890">
    <property type="entry name" value="HATPase_C_sf"/>
</dbReference>
<dbReference type="PRINTS" id="PR00344">
    <property type="entry name" value="BCTRLSENSOR"/>
</dbReference>
<dbReference type="SMART" id="SM00388">
    <property type="entry name" value="HisKA"/>
    <property type="match status" value="1"/>
</dbReference>
<evidence type="ECO:0000259" key="16">
    <source>
        <dbReference type="PROSITE" id="PS50113"/>
    </source>
</evidence>
<dbReference type="NCBIfam" id="TIGR00229">
    <property type="entry name" value="sensory_box"/>
    <property type="match status" value="1"/>
</dbReference>
<evidence type="ECO:0000256" key="4">
    <source>
        <dbReference type="ARBA" id="ARBA00022475"/>
    </source>
</evidence>
<dbReference type="Pfam" id="PF00672">
    <property type="entry name" value="HAMP"/>
    <property type="match status" value="1"/>
</dbReference>
<comment type="catalytic activity">
    <reaction evidence="1">
        <text>ATP + protein L-histidine = ADP + protein N-phospho-L-histidine.</text>
        <dbReference type="EC" id="2.7.13.3"/>
    </reaction>
</comment>
<keyword evidence="5" id="KW-0597">Phosphoprotein</keyword>
<feature type="domain" description="Histidine kinase" evidence="15">
    <location>
        <begin position="372"/>
        <end position="590"/>
    </location>
</feature>
<evidence type="ECO:0000256" key="3">
    <source>
        <dbReference type="ARBA" id="ARBA00012438"/>
    </source>
</evidence>
<dbReference type="CDD" id="cd00130">
    <property type="entry name" value="PAS"/>
    <property type="match status" value="1"/>
</dbReference>
<dbReference type="SUPFAM" id="SSF158472">
    <property type="entry name" value="HAMP domain-like"/>
    <property type="match status" value="1"/>
</dbReference>
<evidence type="ECO:0000256" key="7">
    <source>
        <dbReference type="ARBA" id="ARBA00022692"/>
    </source>
</evidence>
<gene>
    <name evidence="18" type="ORF">EP57_13380</name>
</gene>
<dbReference type="PROSITE" id="PS50113">
    <property type="entry name" value="PAC"/>
    <property type="match status" value="1"/>
</dbReference>
<dbReference type="SUPFAM" id="SSF103190">
    <property type="entry name" value="Sensory domain-like"/>
    <property type="match status" value="1"/>
</dbReference>
<accession>A0A099W1P9</accession>
<comment type="caution">
    <text evidence="18">The sequence shown here is derived from an EMBL/GenBank/DDBJ whole genome shotgun (WGS) entry which is preliminary data.</text>
</comment>
<evidence type="ECO:0000259" key="15">
    <source>
        <dbReference type="PROSITE" id="PS50109"/>
    </source>
</evidence>
<dbReference type="PROSITE" id="PS50885">
    <property type="entry name" value="HAMP"/>
    <property type="match status" value="1"/>
</dbReference>
<dbReference type="FunFam" id="3.30.565.10:FF:000006">
    <property type="entry name" value="Sensor histidine kinase WalK"/>
    <property type="match status" value="1"/>
</dbReference>
<dbReference type="InterPro" id="IPR035965">
    <property type="entry name" value="PAS-like_dom_sf"/>
</dbReference>
<dbReference type="InterPro" id="IPR013767">
    <property type="entry name" value="PAS_fold"/>
</dbReference>
<keyword evidence="8" id="KW-0547">Nucleotide-binding</keyword>
<evidence type="ECO:0000256" key="1">
    <source>
        <dbReference type="ARBA" id="ARBA00000085"/>
    </source>
</evidence>
<sequence>MKKLWLRIGLSFFILFFVVMVVVGFFSGELMRGVYLHMKESQLQDDAKILLTTTKLEDIDLDKNADQIQADLKPLEDKIGARITVIDQSGRVVADTKEDPHSLPNHMDRPEVQEVLKDGKDVGIATRKSSTLGYSMLYVAVPITHNGVTDGVLRISISLESVENAVHQLWLSLALIFGLALVFIGFISFFISRRITRPVNEIIDVSMDLANNRYYSRITGKTTGELHDLSLSVNQLAQSLEKQMQEIELNQQRLSGIVQNLVSGVMLINQRKQIVMTNPMMEQIIGEKDMTGKAYYEVLKSFALTQLVDQCMDQKTFQQEEITIYFPREQILDANVSPILSRTGSITGVIVLLHDITEIRRLENVRSEFVANVSHELKTPVTALKGFAETLLDGAMYDEELLKKFLTIIKEESDRLHRLIMDILELSRIEQKHVSMNLEEVDVEDVVIATMDTVRALAVEKGIQLIPPNLAAPIMIQAERDRLQQILINLISNAIVYTPQNGEVSVGVMENMANETVTITVTDNGIGIPVKDIDRIFERFYRVDRARSRHSGGTGLGLSIVKHIVESCGGQIHVESIEGEGTTFTVILPR</sequence>
<keyword evidence="4" id="KW-1003">Cell membrane</keyword>
<keyword evidence="11 14" id="KW-1133">Transmembrane helix</keyword>
<evidence type="ECO:0000259" key="17">
    <source>
        <dbReference type="PROSITE" id="PS50885"/>
    </source>
</evidence>
<dbReference type="NCBIfam" id="NF046044">
    <property type="entry name" value="PnpS"/>
    <property type="match status" value="1"/>
</dbReference>
<reference evidence="18 19" key="1">
    <citation type="submission" date="2014-05" db="EMBL/GenBank/DDBJ databases">
        <title>Novel Listeriaceae from food processing environments.</title>
        <authorList>
            <person name="den Bakker H.C."/>
        </authorList>
    </citation>
    <scope>NUCLEOTIDE SEQUENCE [LARGE SCALE GENOMIC DNA]</scope>
    <source>
        <strain evidence="18 19">FSL A5-0281</strain>
    </source>
</reference>
<dbReference type="SUPFAM" id="SSF47384">
    <property type="entry name" value="Homodimeric domain of signal transducing histidine kinase"/>
    <property type="match status" value="1"/>
</dbReference>
<dbReference type="RefSeq" id="WP_036087360.1">
    <property type="nucleotide sequence ID" value="NZ_CBCSHQ010000003.1"/>
</dbReference>
<keyword evidence="12" id="KW-0902">Two-component regulatory system</keyword>
<dbReference type="CDD" id="cd00075">
    <property type="entry name" value="HATPase"/>
    <property type="match status" value="1"/>
</dbReference>
<organism evidence="18 19">
    <name type="scientific">Listeria booriae</name>
    <dbReference type="NCBI Taxonomy" id="1552123"/>
    <lineage>
        <taxon>Bacteria</taxon>
        <taxon>Bacillati</taxon>
        <taxon>Bacillota</taxon>
        <taxon>Bacilli</taxon>
        <taxon>Bacillales</taxon>
        <taxon>Listeriaceae</taxon>
        <taxon>Listeria</taxon>
    </lineage>
</organism>
<dbReference type="EC" id="2.7.13.3" evidence="3"/>
<dbReference type="OrthoDB" id="9813151at2"/>
<dbReference type="Pfam" id="PF02518">
    <property type="entry name" value="HATPase_c"/>
    <property type="match status" value="1"/>
</dbReference>
<dbReference type="Pfam" id="PF00989">
    <property type="entry name" value="PAS"/>
    <property type="match status" value="1"/>
</dbReference>
<dbReference type="Gene3D" id="3.30.565.10">
    <property type="entry name" value="Histidine kinase-like ATPase, C-terminal domain"/>
    <property type="match status" value="1"/>
</dbReference>
<dbReference type="InterPro" id="IPR000014">
    <property type="entry name" value="PAS"/>
</dbReference>
<feature type="domain" description="HAMP" evidence="17">
    <location>
        <begin position="193"/>
        <end position="245"/>
    </location>
</feature>
<dbReference type="InterPro" id="IPR000700">
    <property type="entry name" value="PAS-assoc_C"/>
</dbReference>
<dbReference type="GO" id="GO:0006355">
    <property type="term" value="P:regulation of DNA-templated transcription"/>
    <property type="evidence" value="ECO:0007669"/>
    <property type="project" value="InterPro"/>
</dbReference>
<evidence type="ECO:0000256" key="6">
    <source>
        <dbReference type="ARBA" id="ARBA00022679"/>
    </source>
</evidence>
<evidence type="ECO:0000256" key="2">
    <source>
        <dbReference type="ARBA" id="ARBA00004651"/>
    </source>
</evidence>
<evidence type="ECO:0000256" key="14">
    <source>
        <dbReference type="SAM" id="Phobius"/>
    </source>
</evidence>
<keyword evidence="10" id="KW-0067">ATP-binding</keyword>
<dbReference type="GO" id="GO:0005524">
    <property type="term" value="F:ATP binding"/>
    <property type="evidence" value="ECO:0007669"/>
    <property type="project" value="UniProtKB-KW"/>
</dbReference>